<dbReference type="AlphaFoldDB" id="A0A369UQP4"/>
<name>A0A369UQP4_9GAMM</name>
<evidence type="ECO:0000313" key="2">
    <source>
        <dbReference type="EMBL" id="RDD82643.1"/>
    </source>
</evidence>
<feature type="region of interest" description="Disordered" evidence="1">
    <location>
        <begin position="75"/>
        <end position="108"/>
    </location>
</feature>
<dbReference type="EMBL" id="QQAH01000005">
    <property type="protein sequence ID" value="RDD82643.1"/>
    <property type="molecule type" value="Genomic_DNA"/>
</dbReference>
<accession>A0A369UQP4</accession>
<dbReference type="Proteomes" id="UP000253782">
    <property type="component" value="Unassembled WGS sequence"/>
</dbReference>
<reference evidence="2 3" key="1">
    <citation type="submission" date="2018-07" db="EMBL/GenBank/DDBJ databases">
        <title>Dyella tabacisoli L4-6T, whole genome shotgun sequence.</title>
        <authorList>
            <person name="Zhou X.-K."/>
            <person name="Li W.-J."/>
            <person name="Duan Y.-Q."/>
        </authorList>
    </citation>
    <scope>NUCLEOTIDE SEQUENCE [LARGE SCALE GENOMIC DNA]</scope>
    <source>
        <strain evidence="2 3">L4-6</strain>
    </source>
</reference>
<proteinExistence type="predicted"/>
<sequence>MLGRMRFREVDRLRRAFEPLPGPESLFFACSKKSNQKKEHPGESPYGYVRVGRAFRQGFLPWRKGIDIHVDAPAGLVVRPSPTHRGPKVKSQEQEQEQEQEQGQKLRV</sequence>
<feature type="non-terminal residue" evidence="2">
    <location>
        <position position="108"/>
    </location>
</feature>
<protein>
    <submittedName>
        <fullName evidence="2">Uncharacterized protein</fullName>
    </submittedName>
</protein>
<keyword evidence="3" id="KW-1185">Reference proteome</keyword>
<gene>
    <name evidence="2" type="ORF">DVJ77_06920</name>
</gene>
<comment type="caution">
    <text evidence="2">The sequence shown here is derived from an EMBL/GenBank/DDBJ whole genome shotgun (WGS) entry which is preliminary data.</text>
</comment>
<evidence type="ECO:0000256" key="1">
    <source>
        <dbReference type="SAM" id="MobiDB-lite"/>
    </source>
</evidence>
<evidence type="ECO:0000313" key="3">
    <source>
        <dbReference type="Proteomes" id="UP000253782"/>
    </source>
</evidence>
<organism evidence="2 3">
    <name type="scientific">Dyella tabacisoli</name>
    <dbReference type="NCBI Taxonomy" id="2282381"/>
    <lineage>
        <taxon>Bacteria</taxon>
        <taxon>Pseudomonadati</taxon>
        <taxon>Pseudomonadota</taxon>
        <taxon>Gammaproteobacteria</taxon>
        <taxon>Lysobacterales</taxon>
        <taxon>Rhodanobacteraceae</taxon>
        <taxon>Dyella</taxon>
    </lineage>
</organism>